<evidence type="ECO:0000256" key="1">
    <source>
        <dbReference type="ARBA" id="ARBA00005234"/>
    </source>
</evidence>
<dbReference type="PANTHER" id="PTHR12606">
    <property type="entry name" value="SENTRIN/SUMO-SPECIFIC PROTEASE"/>
    <property type="match status" value="1"/>
</dbReference>
<keyword evidence="2" id="KW-0645">Protease</keyword>
<dbReference type="RefSeq" id="XP_012898345.1">
    <property type="nucleotide sequence ID" value="XM_013042891.1"/>
</dbReference>
<name>D8M8A8_BLAHO</name>
<dbReference type="Pfam" id="PF02902">
    <property type="entry name" value="Peptidase_C48"/>
    <property type="match status" value="1"/>
</dbReference>
<dbReference type="Gene3D" id="3.40.395.10">
    <property type="entry name" value="Adenoviral Proteinase, Chain A"/>
    <property type="match status" value="1"/>
</dbReference>
<evidence type="ECO:0000256" key="3">
    <source>
        <dbReference type="ARBA" id="ARBA00022801"/>
    </source>
</evidence>
<evidence type="ECO:0000313" key="6">
    <source>
        <dbReference type="EMBL" id="CBK24297.2"/>
    </source>
</evidence>
<dbReference type="EMBL" id="FN668683">
    <property type="protein sequence ID" value="CBK24297.2"/>
    <property type="molecule type" value="Genomic_DNA"/>
</dbReference>
<evidence type="ECO:0000256" key="2">
    <source>
        <dbReference type="ARBA" id="ARBA00022670"/>
    </source>
</evidence>
<dbReference type="Proteomes" id="UP000008312">
    <property type="component" value="Unassembled WGS sequence"/>
</dbReference>
<dbReference type="InParanoid" id="D8M8A8"/>
<accession>D8M8A8</accession>
<dbReference type="PROSITE" id="PS50600">
    <property type="entry name" value="ULP_PROTEASE"/>
    <property type="match status" value="1"/>
</dbReference>
<dbReference type="MEROPS" id="C48.013"/>
<dbReference type="GO" id="GO:0016926">
    <property type="term" value="P:protein desumoylation"/>
    <property type="evidence" value="ECO:0007669"/>
    <property type="project" value="TreeGrafter"/>
</dbReference>
<keyword evidence="3" id="KW-0378">Hydrolase</keyword>
<keyword evidence="4" id="KW-0788">Thiol protease</keyword>
<evidence type="ECO:0000313" key="7">
    <source>
        <dbReference type="Proteomes" id="UP000008312"/>
    </source>
</evidence>
<dbReference type="GO" id="GO:0005634">
    <property type="term" value="C:nucleus"/>
    <property type="evidence" value="ECO:0007669"/>
    <property type="project" value="TreeGrafter"/>
</dbReference>
<feature type="domain" description="Ubiquitin-like protease family profile" evidence="5">
    <location>
        <begin position="202"/>
        <end position="358"/>
    </location>
</feature>
<proteinExistence type="inferred from homology"/>
<gene>
    <name evidence="6" type="ORF">GSBLH_T00006757001</name>
</gene>
<dbReference type="GO" id="GO:0016929">
    <property type="term" value="F:deSUMOylase activity"/>
    <property type="evidence" value="ECO:0007669"/>
    <property type="project" value="TreeGrafter"/>
</dbReference>
<comment type="similarity">
    <text evidence="1">Belongs to the peptidase C48 family.</text>
</comment>
<dbReference type="GeneID" id="24922881"/>
<dbReference type="AlphaFoldDB" id="D8M8A8"/>
<organism evidence="6">
    <name type="scientific">Blastocystis hominis</name>
    <dbReference type="NCBI Taxonomy" id="12968"/>
    <lineage>
        <taxon>Eukaryota</taxon>
        <taxon>Sar</taxon>
        <taxon>Stramenopiles</taxon>
        <taxon>Bigyra</taxon>
        <taxon>Opalozoa</taxon>
        <taxon>Opalinata</taxon>
        <taxon>Blastocystidae</taxon>
        <taxon>Blastocystis</taxon>
    </lineage>
</organism>
<evidence type="ECO:0000259" key="5">
    <source>
        <dbReference type="PROSITE" id="PS50600"/>
    </source>
</evidence>
<dbReference type="InterPro" id="IPR038765">
    <property type="entry name" value="Papain-like_cys_pep_sf"/>
</dbReference>
<sequence>MPGQNKSRIMKNAHITNKNMNLQKTFHRRECYLTCLPLDKGRIFGKIQQYSDLFFIGHNTYTLLEGKCSFTIFLMYSIHPKDKTEKRCNDIRELLAESKTHQEKEYANLAETVEEPMSTPVNDYAFMLSALDDIQKCTSAQYSECSERIQNRYKISLENVHIQHGVSIVEPLALSLTKNEISEVEGLLYSNSKDPYSVKFGYQIFQRDLNTLREGNWLNDNIINCFVHLAQEEAETQGIKSYCFNSFFYKKLSSNGYASVRRWTKNVDLFSYNRVIIPINTNNTHWTMSYIDIDKKEIHYCDSMGGTGKHILQDLIGYLREEMKDKKGETLNDETWKLIDSRRSVPQQENFFVQLFRK</sequence>
<reference evidence="6" key="1">
    <citation type="submission" date="2010-02" db="EMBL/GenBank/DDBJ databases">
        <title>Sequencing and annotation of the Blastocystis hominis genome.</title>
        <authorList>
            <person name="Wincker P."/>
        </authorList>
    </citation>
    <scope>NUCLEOTIDE SEQUENCE</scope>
    <source>
        <strain evidence="6">Singapore isolate B</strain>
    </source>
</reference>
<dbReference type="PANTHER" id="PTHR12606:SF1">
    <property type="entry name" value="UBIQUITIN-LIKE-SPECIFIC PROTEASE 1A"/>
    <property type="match status" value="1"/>
</dbReference>
<dbReference type="OrthoDB" id="76387at2759"/>
<dbReference type="SUPFAM" id="SSF54001">
    <property type="entry name" value="Cysteine proteinases"/>
    <property type="match status" value="1"/>
</dbReference>
<keyword evidence="7" id="KW-1185">Reference proteome</keyword>
<dbReference type="GO" id="GO:0006508">
    <property type="term" value="P:proteolysis"/>
    <property type="evidence" value="ECO:0007669"/>
    <property type="project" value="UniProtKB-KW"/>
</dbReference>
<evidence type="ECO:0000256" key="4">
    <source>
        <dbReference type="ARBA" id="ARBA00022807"/>
    </source>
</evidence>
<protein>
    <recommendedName>
        <fullName evidence="5">Ubiquitin-like protease family profile domain-containing protein</fullName>
    </recommendedName>
</protein>
<dbReference type="InterPro" id="IPR003653">
    <property type="entry name" value="Peptidase_C48_C"/>
</dbReference>